<dbReference type="Gene3D" id="3.20.20.10">
    <property type="entry name" value="Alanine racemase"/>
    <property type="match status" value="1"/>
</dbReference>
<evidence type="ECO:0000256" key="3">
    <source>
        <dbReference type="ARBA" id="ARBA00023235"/>
    </source>
</evidence>
<name>E3DP38_HALPG</name>
<dbReference type="OrthoDB" id="504078at2"/>
<evidence type="ECO:0000313" key="6">
    <source>
        <dbReference type="Proteomes" id="UP000006866"/>
    </source>
</evidence>
<evidence type="ECO:0000256" key="1">
    <source>
        <dbReference type="ARBA" id="ARBA00001933"/>
    </source>
</evidence>
<dbReference type="AlphaFoldDB" id="E3DP38"/>
<dbReference type="eggNOG" id="COG3457">
    <property type="taxonomic scope" value="Bacteria"/>
</dbReference>
<dbReference type="CDD" id="cd06815">
    <property type="entry name" value="PLPDE_III_AR_like_1"/>
    <property type="match status" value="1"/>
</dbReference>
<keyword evidence="2" id="KW-0663">Pyridoxal phosphate</keyword>
<dbReference type="PANTHER" id="PTHR30511:SF3">
    <property type="entry name" value="LYSINE RACEMASE"/>
    <property type="match status" value="1"/>
</dbReference>
<dbReference type="SUPFAM" id="SSF51419">
    <property type="entry name" value="PLP-binding barrel"/>
    <property type="match status" value="1"/>
</dbReference>
<dbReference type="RefSeq" id="WP_014553694.1">
    <property type="nucleotide sequence ID" value="NC_017455.1"/>
</dbReference>
<protein>
    <submittedName>
        <fullName evidence="5">Alanine racemase domain protein</fullName>
    </submittedName>
</protein>
<dbReference type="EMBL" id="CP002175">
    <property type="protein sequence ID" value="ADO77671.1"/>
    <property type="molecule type" value="Genomic_DNA"/>
</dbReference>
<dbReference type="InterPro" id="IPR000821">
    <property type="entry name" value="Ala_racemase"/>
</dbReference>
<organism evidence="5 6">
    <name type="scientific">Halanaerobium praevalens (strain ATCC 33744 / DSM 2228 / GSL)</name>
    <dbReference type="NCBI Taxonomy" id="572479"/>
    <lineage>
        <taxon>Bacteria</taxon>
        <taxon>Bacillati</taxon>
        <taxon>Bacillota</taxon>
        <taxon>Clostridia</taxon>
        <taxon>Halanaerobiales</taxon>
        <taxon>Halanaerobiaceae</taxon>
        <taxon>Halanaerobium</taxon>
    </lineage>
</organism>
<keyword evidence="6" id="KW-1185">Reference proteome</keyword>
<proteinExistence type="predicted"/>
<dbReference type="PANTHER" id="PTHR30511">
    <property type="entry name" value="ALANINE RACEMASE"/>
    <property type="match status" value="1"/>
</dbReference>
<dbReference type="InterPro" id="IPR029066">
    <property type="entry name" value="PLP-binding_barrel"/>
</dbReference>
<comment type="cofactor">
    <cofactor evidence="1">
        <name>pyridoxal 5'-phosphate</name>
        <dbReference type="ChEBI" id="CHEBI:597326"/>
    </cofactor>
</comment>
<evidence type="ECO:0000259" key="4">
    <source>
        <dbReference type="Pfam" id="PF01168"/>
    </source>
</evidence>
<dbReference type="STRING" id="572479.Hprae_1544"/>
<reference evidence="6" key="1">
    <citation type="submission" date="2010-10" db="EMBL/GenBank/DDBJ databases">
        <title>The complete genome of Halanaerobium praevalens DSM 2228.</title>
        <authorList>
            <consortium name="US DOE Joint Genome Institute (JGI-PGF)"/>
            <person name="Lucas S."/>
            <person name="Copeland A."/>
            <person name="Lapidus A."/>
            <person name="Glavina del Rio T."/>
            <person name="Dalin E."/>
            <person name="Tice H."/>
            <person name="Bruce D."/>
            <person name="Goodwin L."/>
            <person name="Pitluck S."/>
            <person name="Kyrpides N."/>
            <person name="Mavromatis K."/>
            <person name="Ivanova N."/>
            <person name="Ovchinnikova G."/>
            <person name="Chertkov O."/>
            <person name="Detter J.C."/>
            <person name="Han C."/>
            <person name="Larimer F."/>
            <person name="Land M."/>
            <person name="Hauser L."/>
            <person name="Markowitz V."/>
            <person name="Cheng J.-F."/>
            <person name="Hugenholtz P."/>
            <person name="Woyke T."/>
            <person name="Wu D."/>
            <person name="Tindall B."/>
            <person name="Pomrenke H.G."/>
            <person name="Brambilla E."/>
            <person name="Klenk H.-P."/>
            <person name="Eisen J.A."/>
        </authorList>
    </citation>
    <scope>NUCLEOTIDE SEQUENCE [LARGE SCALE GENOMIC DNA]</scope>
    <source>
        <strain evidence="6">ATCC 33744 / DSM 2228 / GSL</strain>
    </source>
</reference>
<dbReference type="KEGG" id="hpk:Hprae_1544"/>
<dbReference type="PATRIC" id="fig|572479.3.peg.1564"/>
<accession>E3DP38</accession>
<dbReference type="Pfam" id="PF01168">
    <property type="entry name" value="Ala_racemase_N"/>
    <property type="match status" value="1"/>
</dbReference>
<keyword evidence="3" id="KW-0413">Isomerase</keyword>
<dbReference type="GO" id="GO:0005829">
    <property type="term" value="C:cytosol"/>
    <property type="evidence" value="ECO:0007669"/>
    <property type="project" value="TreeGrafter"/>
</dbReference>
<dbReference type="GO" id="GO:0008784">
    <property type="term" value="F:alanine racemase activity"/>
    <property type="evidence" value="ECO:0007669"/>
    <property type="project" value="TreeGrafter"/>
</dbReference>
<sequence length="360" mass="39981">MKYPRIDIDLSKLKSNFTKLNTKCLEKKINLTVVTKGIAGDQKIIETFINSGVKSIADSRLDNIKKIRKLNYQGEIILLRIPKKTEINEAVDYIDYSLVTELESCKLLAKAANKKNKKIGVIVMVDIGDRREGVMPQDLTDFIQKIIKLPGLYLEGIGTNLGCYGCVIPDQANTKRIIALKNKVEKELAIKINRLSGGNTATTNLFGTGLLEAEINNLRIGEAILLANDVTNQRQIDYLEQDVFTIKAEIVELKEKPSLPKGSQGCNFSGDQIKFKDKGIVKRAILAIGSQDIDHSSLYPELKGIEILGSSSDHLLLDLSNCKENLKYGDVLKFKVGYSALLRAMTSPYVAKNYLTANEN</sequence>
<evidence type="ECO:0000256" key="2">
    <source>
        <dbReference type="ARBA" id="ARBA00022898"/>
    </source>
</evidence>
<dbReference type="HOGENOM" id="CLU_067103_0_0_9"/>
<gene>
    <name evidence="5" type="ordered locus">Hprae_1544</name>
</gene>
<evidence type="ECO:0000313" key="5">
    <source>
        <dbReference type="EMBL" id="ADO77671.1"/>
    </source>
</evidence>
<dbReference type="GO" id="GO:0030170">
    <property type="term" value="F:pyridoxal phosphate binding"/>
    <property type="evidence" value="ECO:0007669"/>
    <property type="project" value="TreeGrafter"/>
</dbReference>
<dbReference type="Proteomes" id="UP000006866">
    <property type="component" value="Chromosome"/>
</dbReference>
<reference evidence="5 6" key="2">
    <citation type="journal article" date="2011" name="Stand. Genomic Sci.">
        <title>Complete genome sequence of the extremely halophilic Halanaerobium praevalens type strain (GSL).</title>
        <authorList>
            <person name="Ivanova N."/>
            <person name="Sikorski J."/>
            <person name="Chertkov O."/>
            <person name="Nolan M."/>
            <person name="Lucas S."/>
            <person name="Hammon N."/>
            <person name="Deshpande S."/>
            <person name="Cheng J.F."/>
            <person name="Tapia R."/>
            <person name="Han C."/>
            <person name="Goodwin L."/>
            <person name="Pitluck S."/>
            <person name="Huntemann M."/>
            <person name="Liolios K."/>
            <person name="Pagani I."/>
            <person name="Mavromatis K."/>
            <person name="Ovchinikova G."/>
            <person name="Pati A."/>
            <person name="Chen A."/>
            <person name="Palaniappan K."/>
            <person name="Land M."/>
            <person name="Hauser L."/>
            <person name="Brambilla E.M."/>
            <person name="Kannan K.P."/>
            <person name="Rohde M."/>
            <person name="Tindall B.J."/>
            <person name="Goker M."/>
            <person name="Detter J.C."/>
            <person name="Woyke T."/>
            <person name="Bristow J."/>
            <person name="Eisen J.A."/>
            <person name="Markowitz V."/>
            <person name="Hugenholtz P."/>
            <person name="Kyrpides N.C."/>
            <person name="Klenk H.P."/>
            <person name="Lapidus A."/>
        </authorList>
    </citation>
    <scope>NUCLEOTIDE SEQUENCE [LARGE SCALE GENOMIC DNA]</scope>
    <source>
        <strain evidence="6">ATCC 33744 / DSM 2228 / GSL</strain>
    </source>
</reference>
<feature type="domain" description="Alanine racemase N-terminal" evidence="4">
    <location>
        <begin position="8"/>
        <end position="226"/>
    </location>
</feature>
<dbReference type="InterPro" id="IPR001608">
    <property type="entry name" value="Ala_racemase_N"/>
</dbReference>